<dbReference type="EMBL" id="AZHA01000013">
    <property type="protein sequence ID" value="OAA42824.1"/>
    <property type="molecule type" value="Genomic_DNA"/>
</dbReference>
<feature type="repeat" description="WD" evidence="3">
    <location>
        <begin position="1464"/>
        <end position="1505"/>
    </location>
</feature>
<feature type="region of interest" description="Disordered" evidence="4">
    <location>
        <begin position="1182"/>
        <end position="1225"/>
    </location>
</feature>
<protein>
    <submittedName>
        <fullName evidence="6">WD40/YVTN repeat-like-containing domain protein</fullName>
    </submittedName>
</protein>
<proteinExistence type="predicted"/>
<dbReference type="OrthoDB" id="4896910at2759"/>
<feature type="region of interest" description="Disordered" evidence="4">
    <location>
        <begin position="1360"/>
        <end position="1386"/>
    </location>
</feature>
<feature type="compositionally biased region" description="Basic residues" evidence="4">
    <location>
        <begin position="228"/>
        <end position="239"/>
    </location>
</feature>
<feature type="repeat" description="WD" evidence="3">
    <location>
        <begin position="1509"/>
        <end position="1543"/>
    </location>
</feature>
<accession>A0A167DSV5</accession>
<feature type="region of interest" description="Disordered" evidence="4">
    <location>
        <begin position="1"/>
        <end position="23"/>
    </location>
</feature>
<evidence type="ECO:0000313" key="7">
    <source>
        <dbReference type="Proteomes" id="UP000076863"/>
    </source>
</evidence>
<dbReference type="InterPro" id="IPR019775">
    <property type="entry name" value="WD40_repeat_CS"/>
</dbReference>
<feature type="compositionally biased region" description="Basic and acidic residues" evidence="4">
    <location>
        <begin position="167"/>
        <end position="188"/>
    </location>
</feature>
<dbReference type="InterPro" id="IPR001680">
    <property type="entry name" value="WD40_rpt"/>
</dbReference>
<feature type="compositionally biased region" description="Acidic residues" evidence="4">
    <location>
        <begin position="1756"/>
        <end position="1772"/>
    </location>
</feature>
<dbReference type="InterPro" id="IPR015943">
    <property type="entry name" value="WD40/YVTN_repeat-like_dom_sf"/>
</dbReference>
<dbReference type="PANTHER" id="PTHR19879">
    <property type="entry name" value="TRANSCRIPTION INITIATION FACTOR TFIID"/>
    <property type="match status" value="1"/>
</dbReference>
<keyword evidence="7" id="KW-1185">Reference proteome</keyword>
<feature type="compositionally biased region" description="Acidic residues" evidence="4">
    <location>
        <begin position="1199"/>
        <end position="1216"/>
    </location>
</feature>
<dbReference type="PROSITE" id="PS50294">
    <property type="entry name" value="WD_REPEATS_REGION"/>
    <property type="match status" value="6"/>
</dbReference>
<organism evidence="6 7">
    <name type="scientific">Beauveria brongniartii RCEF 3172</name>
    <dbReference type="NCBI Taxonomy" id="1081107"/>
    <lineage>
        <taxon>Eukaryota</taxon>
        <taxon>Fungi</taxon>
        <taxon>Dikarya</taxon>
        <taxon>Ascomycota</taxon>
        <taxon>Pezizomycotina</taxon>
        <taxon>Sordariomycetes</taxon>
        <taxon>Hypocreomycetidae</taxon>
        <taxon>Hypocreales</taxon>
        <taxon>Cordycipitaceae</taxon>
        <taxon>Beauveria</taxon>
        <taxon>Beauveria brongniartii</taxon>
    </lineage>
</organism>
<dbReference type="PROSITE" id="PS00678">
    <property type="entry name" value="WD_REPEATS_1"/>
    <property type="match status" value="4"/>
</dbReference>
<dbReference type="InterPro" id="IPR036322">
    <property type="entry name" value="WD40_repeat_dom_sf"/>
</dbReference>
<feature type="repeat" description="WD" evidence="3">
    <location>
        <begin position="1325"/>
        <end position="1356"/>
    </location>
</feature>
<dbReference type="InterPro" id="IPR056884">
    <property type="entry name" value="NPHP3-like_N"/>
</dbReference>
<dbReference type="Pfam" id="PF00400">
    <property type="entry name" value="WD40"/>
    <property type="match status" value="9"/>
</dbReference>
<evidence type="ECO:0000259" key="5">
    <source>
        <dbReference type="Pfam" id="PF24883"/>
    </source>
</evidence>
<reference evidence="6 7" key="1">
    <citation type="journal article" date="2016" name="Genome Biol. Evol.">
        <title>Divergent and convergent evolution of fungal pathogenicity.</title>
        <authorList>
            <person name="Shang Y."/>
            <person name="Xiao G."/>
            <person name="Zheng P."/>
            <person name="Cen K."/>
            <person name="Zhan S."/>
            <person name="Wang C."/>
        </authorList>
    </citation>
    <scope>NUCLEOTIDE SEQUENCE [LARGE SCALE GENOMIC DNA]</scope>
    <source>
        <strain evidence="6 7">RCEF 3172</strain>
    </source>
</reference>
<dbReference type="CDD" id="cd00200">
    <property type="entry name" value="WD40"/>
    <property type="match status" value="1"/>
</dbReference>
<feature type="domain" description="Nephrocystin 3-like N-terminal" evidence="5">
    <location>
        <begin position="438"/>
        <end position="588"/>
    </location>
</feature>
<feature type="compositionally biased region" description="Basic and acidic residues" evidence="4">
    <location>
        <begin position="1248"/>
        <end position="1271"/>
    </location>
</feature>
<dbReference type="PRINTS" id="PR00320">
    <property type="entry name" value="GPROTEINBRPT"/>
</dbReference>
<keyword evidence="1 3" id="KW-0853">WD repeat</keyword>
<feature type="region of interest" description="Disordered" evidence="4">
    <location>
        <begin position="1238"/>
        <end position="1288"/>
    </location>
</feature>
<feature type="region of interest" description="Disordered" evidence="4">
    <location>
        <begin position="1753"/>
        <end position="1787"/>
    </location>
</feature>
<feature type="compositionally biased region" description="Acidic residues" evidence="4">
    <location>
        <begin position="211"/>
        <end position="222"/>
    </location>
</feature>
<feature type="region of interest" description="Disordered" evidence="4">
    <location>
        <begin position="157"/>
        <end position="241"/>
    </location>
</feature>
<dbReference type="SUPFAM" id="SSF50978">
    <property type="entry name" value="WD40 repeat-like"/>
    <property type="match status" value="2"/>
</dbReference>
<dbReference type="Proteomes" id="UP000076863">
    <property type="component" value="Unassembled WGS sequence"/>
</dbReference>
<evidence type="ECO:0000256" key="4">
    <source>
        <dbReference type="SAM" id="MobiDB-lite"/>
    </source>
</evidence>
<dbReference type="PROSITE" id="PS50082">
    <property type="entry name" value="WD_REPEATS_2"/>
    <property type="match status" value="7"/>
</dbReference>
<feature type="compositionally biased region" description="Basic and acidic residues" evidence="4">
    <location>
        <begin position="1375"/>
        <end position="1386"/>
    </location>
</feature>
<feature type="repeat" description="WD" evidence="3">
    <location>
        <begin position="1000"/>
        <end position="1037"/>
    </location>
</feature>
<feature type="repeat" description="WD" evidence="3">
    <location>
        <begin position="1391"/>
        <end position="1441"/>
    </location>
</feature>
<feature type="compositionally biased region" description="Acidic residues" evidence="4">
    <location>
        <begin position="189"/>
        <end position="202"/>
    </location>
</feature>
<dbReference type="Gene3D" id="2.130.10.10">
    <property type="entry name" value="YVTN repeat-like/Quinoprotein amine dehydrogenase"/>
    <property type="match status" value="5"/>
</dbReference>
<comment type="caution">
    <text evidence="6">The sequence shown here is derived from an EMBL/GenBank/DDBJ whole genome shotgun (WGS) entry which is preliminary data.</text>
</comment>
<dbReference type="SMART" id="SM00320">
    <property type="entry name" value="WD40"/>
    <property type="match status" value="11"/>
</dbReference>
<feature type="repeat" description="WD" evidence="3">
    <location>
        <begin position="1283"/>
        <end position="1324"/>
    </location>
</feature>
<dbReference type="InterPro" id="IPR020472">
    <property type="entry name" value="WD40_PAC1"/>
</dbReference>
<feature type="repeat" description="WD" evidence="3">
    <location>
        <begin position="1626"/>
        <end position="1650"/>
    </location>
</feature>
<gene>
    <name evidence="6" type="ORF">BBO_04739</name>
</gene>
<evidence type="ECO:0000256" key="2">
    <source>
        <dbReference type="ARBA" id="ARBA00022737"/>
    </source>
</evidence>
<dbReference type="Pfam" id="PF24883">
    <property type="entry name" value="NPHP3_N"/>
    <property type="match status" value="1"/>
</dbReference>
<evidence type="ECO:0000313" key="6">
    <source>
        <dbReference type="EMBL" id="OAA42824.1"/>
    </source>
</evidence>
<evidence type="ECO:0000256" key="3">
    <source>
        <dbReference type="PROSITE-ProRule" id="PRU00221"/>
    </source>
</evidence>
<name>A0A167DSV5_9HYPO</name>
<evidence type="ECO:0000256" key="1">
    <source>
        <dbReference type="ARBA" id="ARBA00022574"/>
    </source>
</evidence>
<dbReference type="PANTHER" id="PTHR19879:SF9">
    <property type="entry name" value="TRANSCRIPTION INITIATION FACTOR TFIID SUBUNIT 5"/>
    <property type="match status" value="1"/>
</dbReference>
<sequence>METTRNKDTAAEETGGLPCSQSADYIPEAVLSLQNPSSRDASSQTPEVQDDIDLSAAANATTTTPNTELSALEEASEHQAEELWRRGFRRLQETLSSEDAVGWLHACRVNVQRVRRGSMLMLMDNENDISGTYILPMSLLTEHVHHIATALRLTSSSLDEDEEEHEYVERGAERNRIGEEGSDDKVGGDVEEAEETDQEADQDNAQREAEYDSDEDSNDDEALAQVQARRRGRARRQTKTPKQIMAAAAGAHPYASIAWAFSYITLKCLSEAPPTTDENVFAPIMSIIGNIEGYVALFRTVFRTRGPVPGPSLNSPVDALVALYESVLLFNVRATIQVVNQHAGQQIHLQEEIDGIAACINNLVASLDLLGIQPQISALLKAVRTKDSGLEMYLKQQLSKLGVADANSAPQTTLENSDILERFFALASSTQVYKDFVHPGAGKTMLLRAIVQRFRHANNTSTLGPFAPHVTFSLRESGRRRRYWDDFALDAVKALIYNLLLSQPGLSGHLEKLLTTKYAGCEDNRRNDFDAPGDFAAMSMLLCRMVQDEQFQSTYFVLDGIDEGIEPENQEAYSLDEESDLVRLLGLVATTAELSSKVKWVLSADHARWSACNRGMLELYSSKMQYQLLDLDTDLEAGKAAKIVRDYAADRVVNISSSHELKGCYNNSYIRESLLSMVDKAVPNNFLWTRLALSSIAQASTLPWNAATMLGQLATRNKTAVDFYAAELLPLSLNDILSPRGPSLTQTDLTYCKNVLATATAAYHPLTVPELVALSGLPPEVELPVLVKTLLPSFLAISDNGIVQFTHLSARDYVRQNLPRLFGVEEPSIHTKIAQACLTVLLRKLRCSPDSFANSHPAHDNIGRIDYAIYMWIRHLSEPCSKDNQIVVELAVHLLTEHLGEWLALLGSKSNTLLRCLYMMRQLHATIAPTDDTRLPSEYDHQNVPARAPKEGTLNELDDSLLFAADLPNLRSRLMPVRFPWIETPPRIQQTDASASCLHAIDHGDWVRGCCFSPDGRLVASACDDNLVRLWDARTGNLQLWFDDFEGLGDGHFVRGLVMSSPCIGLGTRTQNLPTLLVAFTRDSIKAWDVSSGKLVITIEGLKEKVQHIALSPDSNKLAAATNYGLIVWEDLSLKPVTRHGGFFYSESCTECVAFSPDGSLIASAEGASIRIWHTGACKEDDYTLPMQNPSSEGFLQEQENESDPEGQEGQEEEPGAEPGEPTKPQADAIVELDKSGDISAESAESSLQKEEQELDAIEVREEESVRESVKDSISNSDEESVQEGHTSNITCLAFSPDSRLLVSSSHDKTARVWDMRTRKTAAVLEYHKRYVNSVTFSPDGSCIATGSGDSTIAIWRHKPQGNWGNAGEDGDGEANPKSKPETRTWPDRILYGHTSSVLAVASAPPLASRANSSASFLLASSSIDNKLRIWDIDASTHHTVEGVDVLAANAHADTSSVIGSVLLQGHRSGVCCVAISPDDKVVATASHDGMLCFWETMTGAQLGCSAKTNGHSAEVLVMTFSPNGKLLVIAAIDREAFVWDVSRVSVRDAAWEPLVPRYRFDHGDWSRDAVFDRDGHLVATACDDGKVRVFCVSKTESAVAGGSSSNTETVRPQNTFDAKVTRLYVLCVAFSPDGKFLAAGGDDKCLRIWRRGGDGGAESTEYTGEGAGAAIIGVVYSDDGNKVVSVTRGGSIAVWTWENDRSAPLRPKIVQWRFALSNGYDVLFRRIRFDSGNYPGIAFTEHGPVCVDLDKDAIENDSDDDDDDEEEEDNETVARGGWCLPQSGVHDGENPYGDELWAYLIGLAELDYKP</sequence>
<keyword evidence="2" id="KW-0677">Repeat</keyword>
<feature type="compositionally biased region" description="Basic and acidic residues" evidence="4">
    <location>
        <begin position="1"/>
        <end position="10"/>
    </location>
</feature>